<evidence type="ECO:0000313" key="3">
    <source>
        <dbReference type="Proteomes" id="UP000199636"/>
    </source>
</evidence>
<dbReference type="OrthoDB" id="915634at2"/>
<dbReference type="Pfam" id="PF03432">
    <property type="entry name" value="Relaxase"/>
    <property type="match status" value="1"/>
</dbReference>
<name>A0A1G8N786_9PSED</name>
<proteinExistence type="predicted"/>
<evidence type="ECO:0000259" key="1">
    <source>
        <dbReference type="Pfam" id="PF03432"/>
    </source>
</evidence>
<evidence type="ECO:0000313" key="2">
    <source>
        <dbReference type="EMBL" id="SDI76151.1"/>
    </source>
</evidence>
<dbReference type="InterPro" id="IPR005094">
    <property type="entry name" value="Endonuclease_MobA/VirD2"/>
</dbReference>
<gene>
    <name evidence="2" type="ORF">SAMN05216272_12111</name>
</gene>
<accession>A0A1G8N786</accession>
<sequence>MIGEQLKKSKGFFQRVDYVCASLERDKEKRPFVQFLGGNIISGDPFTRYTNEAGEQVVDVGTSNLIFELENHAAKYKGQSEELCVHFVLSLAPGETLGQKDLLESARHYMNALGYGKGSKWFSVVHYDTDSIHVHIVACRAQMIHSDMSPDGRSRPPKFSVVKDSNSYQKGWEACREIEQRFGLQVVDNPDECFGKDGDLFKRGSDQSKILRGIIGDVWKEGKPKTFSDLVMRLNQKGVSVQALTESKTDGLIKGVLFKLDRPDGRWISGSKLKATRLTFDKLIEKEGINYSPARDNALLGLPTHAYTLVRNVTPTVPVATASNSHSALMRVYVNIPSNSNRLSSFVKNKGRMYGVFSDGSGMYLGFNAIFKLNFTSKTKKEAKEAIEAEQLARLIKSLVKMVRDALDELFYLLLVKVEIIESDFLLTDTALRLNIPVVLDSETLFEQHSCMEDAVDRQVESQMLYLSNILLPNNQPALER</sequence>
<keyword evidence="3" id="KW-1185">Reference proteome</keyword>
<dbReference type="Proteomes" id="UP000199636">
    <property type="component" value="Unassembled WGS sequence"/>
</dbReference>
<feature type="domain" description="MobA/VirD2-like nuclease" evidence="1">
    <location>
        <begin position="63"/>
        <end position="184"/>
    </location>
</feature>
<dbReference type="RefSeq" id="WP_090268475.1">
    <property type="nucleotide sequence ID" value="NZ_FNDS01000021.1"/>
</dbReference>
<dbReference type="STRING" id="428992.SAMN05216272_12111"/>
<dbReference type="AlphaFoldDB" id="A0A1G8N786"/>
<reference evidence="3" key="1">
    <citation type="submission" date="2016-10" db="EMBL/GenBank/DDBJ databases">
        <authorList>
            <person name="Varghese N."/>
            <person name="Submissions S."/>
        </authorList>
    </citation>
    <scope>NUCLEOTIDE SEQUENCE [LARGE SCALE GENOMIC DNA]</scope>
    <source>
        <strain evidence="3">CCM 7469</strain>
    </source>
</reference>
<dbReference type="EMBL" id="FNDS01000021">
    <property type="protein sequence ID" value="SDI76151.1"/>
    <property type="molecule type" value="Genomic_DNA"/>
</dbReference>
<protein>
    <submittedName>
        <fullName evidence="2">Relaxase/Mobilisation nuclease domain-containing protein</fullName>
    </submittedName>
</protein>
<organism evidence="2 3">
    <name type="scientific">Pseudomonas panipatensis</name>
    <dbReference type="NCBI Taxonomy" id="428992"/>
    <lineage>
        <taxon>Bacteria</taxon>
        <taxon>Pseudomonadati</taxon>
        <taxon>Pseudomonadota</taxon>
        <taxon>Gammaproteobacteria</taxon>
        <taxon>Pseudomonadales</taxon>
        <taxon>Pseudomonadaceae</taxon>
        <taxon>Pseudomonas</taxon>
    </lineage>
</organism>